<feature type="domain" description="Disease resistance R13L4/SHOC-2-like LRR" evidence="3">
    <location>
        <begin position="18"/>
        <end position="127"/>
    </location>
</feature>
<keyword evidence="2" id="KW-0677">Repeat</keyword>
<dbReference type="AlphaFoldDB" id="A0A815HPQ6"/>
<dbReference type="SMART" id="SM00369">
    <property type="entry name" value="LRR_TYP"/>
    <property type="match status" value="5"/>
</dbReference>
<dbReference type="PANTHER" id="PTHR45752:SF187">
    <property type="entry name" value="LEUCINE-RICH REPEAT AND IQ DOMAIN-CONTAINING PROTEIN 4"/>
    <property type="match status" value="1"/>
</dbReference>
<organism evidence="4 6">
    <name type="scientific">Didymodactylos carnosus</name>
    <dbReference type="NCBI Taxonomy" id="1234261"/>
    <lineage>
        <taxon>Eukaryota</taxon>
        <taxon>Metazoa</taxon>
        <taxon>Spiralia</taxon>
        <taxon>Gnathifera</taxon>
        <taxon>Rotifera</taxon>
        <taxon>Eurotatoria</taxon>
        <taxon>Bdelloidea</taxon>
        <taxon>Philodinida</taxon>
        <taxon>Philodinidae</taxon>
        <taxon>Didymodactylos</taxon>
    </lineage>
</organism>
<dbReference type="Pfam" id="PF13855">
    <property type="entry name" value="LRR_8"/>
    <property type="match status" value="1"/>
</dbReference>
<dbReference type="InterPro" id="IPR050715">
    <property type="entry name" value="LRR-SigEffector_domain"/>
</dbReference>
<accession>A0A815HPQ6</accession>
<comment type="caution">
    <text evidence="4">The sequence shown here is derived from an EMBL/GenBank/DDBJ whole genome shotgun (WGS) entry which is preliminary data.</text>
</comment>
<dbReference type="InterPro" id="IPR055414">
    <property type="entry name" value="LRR_R13L4/SHOC2-like"/>
</dbReference>
<dbReference type="Pfam" id="PF23598">
    <property type="entry name" value="LRR_14"/>
    <property type="match status" value="1"/>
</dbReference>
<dbReference type="InterPro" id="IPR001611">
    <property type="entry name" value="Leu-rich_rpt"/>
</dbReference>
<dbReference type="InterPro" id="IPR003591">
    <property type="entry name" value="Leu-rich_rpt_typical-subtyp"/>
</dbReference>
<protein>
    <recommendedName>
        <fullName evidence="3">Disease resistance R13L4/SHOC-2-like LRR domain-containing protein</fullName>
    </recommendedName>
</protein>
<evidence type="ECO:0000256" key="2">
    <source>
        <dbReference type="ARBA" id="ARBA00022737"/>
    </source>
</evidence>
<proteinExistence type="predicted"/>
<dbReference type="EMBL" id="CAJOBC010067486">
    <property type="protein sequence ID" value="CAF4231360.1"/>
    <property type="molecule type" value="Genomic_DNA"/>
</dbReference>
<dbReference type="OrthoDB" id="1055097at2759"/>
<evidence type="ECO:0000313" key="6">
    <source>
        <dbReference type="Proteomes" id="UP000663829"/>
    </source>
</evidence>
<evidence type="ECO:0000313" key="4">
    <source>
        <dbReference type="EMBL" id="CAF1356940.1"/>
    </source>
</evidence>
<name>A0A815HPQ6_9BILA</name>
<keyword evidence="1" id="KW-0433">Leucine-rich repeat</keyword>
<dbReference type="Proteomes" id="UP000663829">
    <property type="component" value="Unassembled WGS sequence"/>
</dbReference>
<dbReference type="SUPFAM" id="SSF52058">
    <property type="entry name" value="L domain-like"/>
    <property type="match status" value="2"/>
</dbReference>
<dbReference type="EMBL" id="CAJNOQ010015186">
    <property type="protein sequence ID" value="CAF1356940.1"/>
    <property type="molecule type" value="Genomic_DNA"/>
</dbReference>
<dbReference type="Proteomes" id="UP000681722">
    <property type="component" value="Unassembled WGS sequence"/>
</dbReference>
<dbReference type="Gene3D" id="3.80.10.10">
    <property type="entry name" value="Ribonuclease Inhibitor"/>
    <property type="match status" value="4"/>
</dbReference>
<gene>
    <name evidence="4" type="ORF">GPM918_LOCUS31186</name>
    <name evidence="5" type="ORF">SRO942_LOCUS31821</name>
</gene>
<keyword evidence="6" id="KW-1185">Reference proteome</keyword>
<evidence type="ECO:0000256" key="1">
    <source>
        <dbReference type="ARBA" id="ARBA00022614"/>
    </source>
</evidence>
<dbReference type="InterPro" id="IPR032675">
    <property type="entry name" value="LRR_dom_sf"/>
</dbReference>
<evidence type="ECO:0000259" key="3">
    <source>
        <dbReference type="Pfam" id="PF23598"/>
    </source>
</evidence>
<evidence type="ECO:0000313" key="5">
    <source>
        <dbReference type="EMBL" id="CAF4231360.1"/>
    </source>
</evidence>
<reference evidence="4" key="1">
    <citation type="submission" date="2021-02" db="EMBL/GenBank/DDBJ databases">
        <authorList>
            <person name="Nowell W R."/>
        </authorList>
    </citation>
    <scope>NUCLEOTIDE SEQUENCE</scope>
</reference>
<sequence>MNGVIEGFTVNSHVNLSSNVFCLKHLRTLTLQNAGLKLLPDIKNLKELTTLRITSNRESGDSLPSEIGHLTKLETLQIVDVPELNHLPAEMGHLTKLKELNIINLPNLNNVPSEIGHLTSLKNLTLTNLPHLKNLPYHDDGKLISLVHLEVTNCTSITHLPGTMENFQLLERFTLSNTNVSIVDIKNLISLQQFKLLFNKLLTILALEKLPKLNTLQIQSNSYLPSIHLSDFPSLTDLKITSNADLLSLHLEKLSNLTALDLSSNSNLSSIWCEDLTKLQTFSLYSTSNLSTVTLTNLAVRSVTITNSKLSSIFLSNLQYLTSLDLSSNPLLTRSILLNELPNVLTLDLSNCQFDSFPEEYLILQSLTTLKLNNNKLTSLPLTISDDLSNLKYIYLERNQFTHLPQPPLVHVKELYMTDNLLTNLNGISGYKSLEKLVLNYNLIGSIPVEIVGISNTLMSLTMTNNPLKHVANQFANMRRMQLLDARYNNFTDYEKNIVTNLLGPTPIRYDFSWRL</sequence>
<dbReference type="PANTHER" id="PTHR45752">
    <property type="entry name" value="LEUCINE-RICH REPEAT-CONTAINING"/>
    <property type="match status" value="1"/>
</dbReference>